<evidence type="ECO:0000256" key="1">
    <source>
        <dbReference type="SAM" id="Phobius"/>
    </source>
</evidence>
<name>A0ABW6WZA9_9ACTN</name>
<evidence type="ECO:0000313" key="2">
    <source>
        <dbReference type="EMBL" id="MFF5297662.1"/>
    </source>
</evidence>
<organism evidence="2 3">
    <name type="scientific">Paractinoplanes globisporus</name>
    <dbReference type="NCBI Taxonomy" id="113565"/>
    <lineage>
        <taxon>Bacteria</taxon>
        <taxon>Bacillati</taxon>
        <taxon>Actinomycetota</taxon>
        <taxon>Actinomycetes</taxon>
        <taxon>Micromonosporales</taxon>
        <taxon>Micromonosporaceae</taxon>
        <taxon>Paractinoplanes</taxon>
    </lineage>
</organism>
<keyword evidence="1" id="KW-0472">Membrane</keyword>
<gene>
    <name evidence="2" type="ORF">ACFY35_50230</name>
</gene>
<reference evidence="2 3" key="1">
    <citation type="submission" date="2024-10" db="EMBL/GenBank/DDBJ databases">
        <title>The Natural Products Discovery Center: Release of the First 8490 Sequenced Strains for Exploring Actinobacteria Biosynthetic Diversity.</title>
        <authorList>
            <person name="Kalkreuter E."/>
            <person name="Kautsar S.A."/>
            <person name="Yang D."/>
            <person name="Bader C.D."/>
            <person name="Teijaro C.N."/>
            <person name="Fluegel L."/>
            <person name="Davis C.M."/>
            <person name="Simpson J.R."/>
            <person name="Lauterbach L."/>
            <person name="Steele A.D."/>
            <person name="Gui C."/>
            <person name="Meng S."/>
            <person name="Li G."/>
            <person name="Viehrig K."/>
            <person name="Ye F."/>
            <person name="Su P."/>
            <person name="Kiefer A.F."/>
            <person name="Nichols A."/>
            <person name="Cepeda A.J."/>
            <person name="Yan W."/>
            <person name="Fan B."/>
            <person name="Jiang Y."/>
            <person name="Adhikari A."/>
            <person name="Zheng C.-J."/>
            <person name="Schuster L."/>
            <person name="Cowan T.M."/>
            <person name="Smanski M.J."/>
            <person name="Chevrette M.G."/>
            <person name="De Carvalho L.P.S."/>
            <person name="Shen B."/>
        </authorList>
    </citation>
    <scope>NUCLEOTIDE SEQUENCE [LARGE SCALE GENOMIC DNA]</scope>
    <source>
        <strain evidence="2 3">NPDC000087</strain>
    </source>
</reference>
<dbReference type="EMBL" id="JBIAZU010000013">
    <property type="protein sequence ID" value="MFF5297662.1"/>
    <property type="molecule type" value="Genomic_DNA"/>
</dbReference>
<evidence type="ECO:0000313" key="3">
    <source>
        <dbReference type="Proteomes" id="UP001602245"/>
    </source>
</evidence>
<accession>A0ABW6WZA9</accession>
<comment type="caution">
    <text evidence="2">The sequence shown here is derived from an EMBL/GenBank/DDBJ whole genome shotgun (WGS) entry which is preliminary data.</text>
</comment>
<keyword evidence="1" id="KW-1133">Transmembrane helix</keyword>
<feature type="transmembrane region" description="Helical" evidence="1">
    <location>
        <begin position="9"/>
        <end position="31"/>
    </location>
</feature>
<proteinExistence type="predicted"/>
<feature type="transmembrane region" description="Helical" evidence="1">
    <location>
        <begin position="82"/>
        <end position="102"/>
    </location>
</feature>
<sequence length="118" mass="12200">MRSPDVDEVAFGLAGGCVGVIGAAFVSAAAFPPAETGARLLVMALAAGVIAAIVADWRAWLGVTVFAALVYVGFLAGHDGTLTVHGSAWASTLLIAFAALLGRGQRWMRQALERRPVH</sequence>
<keyword evidence="1" id="KW-0812">Transmembrane</keyword>
<dbReference type="Proteomes" id="UP001602245">
    <property type="component" value="Unassembled WGS sequence"/>
</dbReference>
<evidence type="ECO:0008006" key="4">
    <source>
        <dbReference type="Google" id="ProtNLM"/>
    </source>
</evidence>
<dbReference type="RefSeq" id="WP_157295910.1">
    <property type="nucleotide sequence ID" value="NZ_JBIAZU010000013.1"/>
</dbReference>
<feature type="transmembrane region" description="Helical" evidence="1">
    <location>
        <begin position="37"/>
        <end position="54"/>
    </location>
</feature>
<feature type="transmembrane region" description="Helical" evidence="1">
    <location>
        <begin position="59"/>
        <end position="76"/>
    </location>
</feature>
<keyword evidence="3" id="KW-1185">Reference proteome</keyword>
<protein>
    <recommendedName>
        <fullName evidence="4">Integral membrane protein</fullName>
    </recommendedName>
</protein>